<dbReference type="Proteomes" id="UP000202784">
    <property type="component" value="Segment"/>
</dbReference>
<protein>
    <submittedName>
        <fullName evidence="3">Uncharacterized protein</fullName>
    </submittedName>
</protein>
<proteinExistence type="predicted"/>
<evidence type="ECO:0000313" key="5">
    <source>
        <dbReference type="Proteomes" id="UP000240393"/>
    </source>
</evidence>
<accession>A0A1D8KQC0</accession>
<organism evidence="3 4">
    <name type="scientific">Synechococcus phage S-CAM9</name>
    <dbReference type="NCBI Taxonomy" id="1883369"/>
    <lineage>
        <taxon>Viruses</taxon>
        <taxon>Duplodnaviria</taxon>
        <taxon>Heunggongvirae</taxon>
        <taxon>Uroviricota</taxon>
        <taxon>Caudoviricetes</taxon>
        <taxon>Pantevenvirales</taxon>
        <taxon>Kyanoviridae</taxon>
        <taxon>Kanaloavirus</taxon>
        <taxon>Kanaloavirus scam9</taxon>
    </lineage>
</organism>
<evidence type="ECO:0000313" key="2">
    <source>
        <dbReference type="EMBL" id="AOV60573.1"/>
    </source>
</evidence>
<dbReference type="KEGG" id="vg:30307784"/>
<dbReference type="RefSeq" id="YP_009322634.1">
    <property type="nucleotide sequence ID" value="NC_031922.1"/>
</dbReference>
<name>A0A1D8KQC0_9CAUD</name>
<evidence type="ECO:0000313" key="3">
    <source>
        <dbReference type="EMBL" id="AOV60802.1"/>
    </source>
</evidence>
<sequence>MPLRKKLNLEKARDIHRDEIRASRKKAFADADGEFVRALETDDSDAIEAVKAKKQTLRDLPNRSEIDNLNTINELKADWPTDLLGYSPYNHDATGD</sequence>
<keyword evidence="4" id="KW-1185">Reference proteome</keyword>
<evidence type="ECO:0000313" key="1">
    <source>
        <dbReference type="EMBL" id="AOV60345.1"/>
    </source>
</evidence>
<dbReference type="EMBL" id="KU686204">
    <property type="protein sequence ID" value="AOV60345.1"/>
    <property type="molecule type" value="Genomic_DNA"/>
</dbReference>
<dbReference type="GeneID" id="30307784"/>
<dbReference type="EMBL" id="KU686206">
    <property type="protein sequence ID" value="AOV60802.1"/>
    <property type="molecule type" value="Genomic_DNA"/>
</dbReference>
<dbReference type="EMBL" id="KU686205">
    <property type="protein sequence ID" value="AOV60573.1"/>
    <property type="molecule type" value="Genomic_DNA"/>
</dbReference>
<evidence type="ECO:0000313" key="4">
    <source>
        <dbReference type="Proteomes" id="UP000202784"/>
    </source>
</evidence>
<reference evidence="4 5" key="1">
    <citation type="journal article" date="2016" name="Virology">
        <title>The genomic content and context of auxiliary metabolic genes in marine cyanomyoviruses.</title>
        <authorList>
            <person name="Crummett L.T."/>
            <person name="Puxty R.J."/>
            <person name="Weihe C."/>
            <person name="Marston M.F."/>
            <person name="Martiny J.B."/>
        </authorList>
    </citation>
    <scope>NUCLEOTIDE SEQUENCE [LARGE SCALE GENOMIC DNA]</scope>
    <source>
        <strain evidence="1">0808SB05</strain>
        <strain evidence="2">0908SB82</strain>
        <strain evidence="3">1109NB16</strain>
    </source>
</reference>
<dbReference type="Proteomes" id="UP000241903">
    <property type="component" value="Segment"/>
</dbReference>
<gene>
    <name evidence="3" type="ORF">N161109_199</name>
    <name evidence="1" type="ORF">S050808_198</name>
    <name evidence="2" type="ORF">S820908_198</name>
</gene>
<dbReference type="Proteomes" id="UP000240393">
    <property type="component" value="Segment"/>
</dbReference>